<dbReference type="InterPro" id="IPR052513">
    <property type="entry name" value="Thioester_dehydratase-like"/>
</dbReference>
<protein>
    <submittedName>
        <fullName evidence="3">OB-fold domain-containing protein</fullName>
    </submittedName>
</protein>
<sequence>MSFGAARPRPRLDRDNRAFWTGGAQGHLMICRCGDCGKWLHPPQPLCRGCWSENVAAQPTCGRGVVDSYTINHQPWMPGLEVPFVIARVALEEDPSIYLTTNIVGCAPEDVAVGDAVQVTFEEDEGIFFPLFEKVAQ</sequence>
<dbReference type="InterPro" id="IPR002878">
    <property type="entry name" value="ChsH2_C"/>
</dbReference>
<evidence type="ECO:0000259" key="2">
    <source>
        <dbReference type="Pfam" id="PF12172"/>
    </source>
</evidence>
<dbReference type="AlphaFoldDB" id="A0A931HEH1"/>
<evidence type="ECO:0000313" key="4">
    <source>
        <dbReference type="Proteomes" id="UP000617634"/>
    </source>
</evidence>
<name>A0A931HEH1_9SPHN</name>
<comment type="caution">
    <text evidence="3">The sequence shown here is derived from an EMBL/GenBank/DDBJ whole genome shotgun (WGS) entry which is preliminary data.</text>
</comment>
<reference evidence="3" key="1">
    <citation type="submission" date="2020-11" db="EMBL/GenBank/DDBJ databases">
        <title>Novosphingobium aureum sp. nov., a marine bacterium isolated from sediment of a salt flat.</title>
        <authorList>
            <person name="Yoo Y."/>
            <person name="Kim J.-J."/>
        </authorList>
    </citation>
    <scope>NUCLEOTIDE SEQUENCE</scope>
    <source>
        <strain evidence="3">YJ-S2-02</strain>
    </source>
</reference>
<organism evidence="3 4">
    <name type="scientific">Novosphingobium aureum</name>
    <dbReference type="NCBI Taxonomy" id="2792964"/>
    <lineage>
        <taxon>Bacteria</taxon>
        <taxon>Pseudomonadati</taxon>
        <taxon>Pseudomonadota</taxon>
        <taxon>Alphaproteobacteria</taxon>
        <taxon>Sphingomonadales</taxon>
        <taxon>Sphingomonadaceae</taxon>
        <taxon>Novosphingobium</taxon>
    </lineage>
</organism>
<dbReference type="Gene3D" id="6.10.30.10">
    <property type="match status" value="1"/>
</dbReference>
<feature type="domain" description="ChsH2 C-terminal OB-fold" evidence="1">
    <location>
        <begin position="59"/>
        <end position="122"/>
    </location>
</feature>
<accession>A0A931HEH1</accession>
<dbReference type="PANTHER" id="PTHR34075">
    <property type="entry name" value="BLR3430 PROTEIN"/>
    <property type="match status" value="1"/>
</dbReference>
<evidence type="ECO:0000259" key="1">
    <source>
        <dbReference type="Pfam" id="PF01796"/>
    </source>
</evidence>
<dbReference type="Pfam" id="PF01796">
    <property type="entry name" value="OB_ChsH2_C"/>
    <property type="match status" value="1"/>
</dbReference>
<proteinExistence type="predicted"/>
<dbReference type="EMBL" id="JADZGI010000003">
    <property type="protein sequence ID" value="MBH0114620.1"/>
    <property type="molecule type" value="Genomic_DNA"/>
</dbReference>
<feature type="domain" description="ChsH2 rubredoxin-like zinc ribbon" evidence="2">
    <location>
        <begin position="20"/>
        <end position="55"/>
    </location>
</feature>
<dbReference type="Pfam" id="PF12172">
    <property type="entry name" value="zf-ChsH2"/>
    <property type="match status" value="1"/>
</dbReference>
<dbReference type="PANTHER" id="PTHR34075:SF5">
    <property type="entry name" value="BLR3430 PROTEIN"/>
    <property type="match status" value="1"/>
</dbReference>
<evidence type="ECO:0000313" key="3">
    <source>
        <dbReference type="EMBL" id="MBH0114620.1"/>
    </source>
</evidence>
<dbReference type="SUPFAM" id="SSF50249">
    <property type="entry name" value="Nucleic acid-binding proteins"/>
    <property type="match status" value="1"/>
</dbReference>
<dbReference type="InterPro" id="IPR022002">
    <property type="entry name" value="ChsH2_Znr"/>
</dbReference>
<dbReference type="InterPro" id="IPR012340">
    <property type="entry name" value="NA-bd_OB-fold"/>
</dbReference>
<dbReference type="Proteomes" id="UP000617634">
    <property type="component" value="Unassembled WGS sequence"/>
</dbReference>
<keyword evidence="4" id="KW-1185">Reference proteome</keyword>
<dbReference type="RefSeq" id="WP_197166157.1">
    <property type="nucleotide sequence ID" value="NZ_JADZGI010000003.1"/>
</dbReference>
<gene>
    <name evidence="3" type="ORF">I5E68_16855</name>
</gene>